<dbReference type="PIRSF" id="PIRSF030042">
    <property type="entry name" value="UCP030042"/>
    <property type="match status" value="1"/>
</dbReference>
<dbReference type="EMBL" id="JACHCE010000004">
    <property type="protein sequence ID" value="MBB5636931.1"/>
    <property type="molecule type" value="Genomic_DNA"/>
</dbReference>
<dbReference type="RefSeq" id="WP_183882831.1">
    <property type="nucleotide sequence ID" value="NZ_JACHCE010000004.1"/>
</dbReference>
<dbReference type="Pfam" id="PF14340">
    <property type="entry name" value="DUF4395"/>
    <property type="match status" value="1"/>
</dbReference>
<name>A0A7W8ZMV3_9SPHI</name>
<reference evidence="3 4" key="1">
    <citation type="submission" date="2020-08" db="EMBL/GenBank/DDBJ databases">
        <title>Genomic Encyclopedia of Type Strains, Phase IV (KMG-V): Genome sequencing to study the core and pangenomes of soil and plant-associated prokaryotes.</title>
        <authorList>
            <person name="Whitman W."/>
        </authorList>
    </citation>
    <scope>NUCLEOTIDE SEQUENCE [LARGE SCALE GENOMIC DNA]</scope>
    <source>
        <strain evidence="3 4">S3M1</strain>
    </source>
</reference>
<proteinExistence type="predicted"/>
<feature type="domain" description="DUF4395" evidence="2">
    <location>
        <begin position="14"/>
        <end position="142"/>
    </location>
</feature>
<dbReference type="InterPro" id="IPR025508">
    <property type="entry name" value="DUF4395"/>
</dbReference>
<keyword evidence="1" id="KW-1133">Transmembrane helix</keyword>
<feature type="transmembrane region" description="Helical" evidence="1">
    <location>
        <begin position="113"/>
        <end position="140"/>
    </location>
</feature>
<evidence type="ECO:0000256" key="1">
    <source>
        <dbReference type="SAM" id="Phobius"/>
    </source>
</evidence>
<dbReference type="AlphaFoldDB" id="A0A7W8ZMV3"/>
<accession>A0A7W8ZMV3</accession>
<protein>
    <recommendedName>
        <fullName evidence="2">DUF4395 domain-containing protein</fullName>
    </recommendedName>
</protein>
<feature type="transmembrane region" description="Helical" evidence="1">
    <location>
        <begin position="21"/>
        <end position="47"/>
    </location>
</feature>
<keyword evidence="1" id="KW-0472">Membrane</keyword>
<feature type="transmembrane region" description="Helical" evidence="1">
    <location>
        <begin position="87"/>
        <end position="107"/>
    </location>
</feature>
<organism evidence="3 4">
    <name type="scientific">Pedobacter cryoconitis</name>
    <dbReference type="NCBI Taxonomy" id="188932"/>
    <lineage>
        <taxon>Bacteria</taxon>
        <taxon>Pseudomonadati</taxon>
        <taxon>Bacteroidota</taxon>
        <taxon>Sphingobacteriia</taxon>
        <taxon>Sphingobacteriales</taxon>
        <taxon>Sphingobacteriaceae</taxon>
        <taxon>Pedobacter</taxon>
    </lineage>
</organism>
<evidence type="ECO:0000313" key="3">
    <source>
        <dbReference type="EMBL" id="MBB5636931.1"/>
    </source>
</evidence>
<gene>
    <name evidence="3" type="ORF">HDE68_002844</name>
</gene>
<dbReference type="InterPro" id="IPR016942">
    <property type="entry name" value="UCP030042"/>
</dbReference>
<keyword evidence="1" id="KW-0812">Transmembrane</keyword>
<sequence>MTTSAQCPVDFITINENQVRLTAGGVFLSTLLYLLTAYWWIILFLLIDFTLRAVNKGKLSPLNLLSGLIVKIFHINYKPTDRAPKRFAAKIGVTLTFIAFGLLWAGFSTLTFYLLILILLFSFLESVFAFCAGCLLYSLLRKFSKQEPLDL</sequence>
<evidence type="ECO:0000313" key="4">
    <source>
        <dbReference type="Proteomes" id="UP000537204"/>
    </source>
</evidence>
<dbReference type="Proteomes" id="UP000537204">
    <property type="component" value="Unassembled WGS sequence"/>
</dbReference>
<comment type="caution">
    <text evidence="3">The sequence shown here is derived from an EMBL/GenBank/DDBJ whole genome shotgun (WGS) entry which is preliminary data.</text>
</comment>
<evidence type="ECO:0000259" key="2">
    <source>
        <dbReference type="Pfam" id="PF14340"/>
    </source>
</evidence>